<evidence type="ECO:0000256" key="9">
    <source>
        <dbReference type="ARBA" id="ARBA00022786"/>
    </source>
</evidence>
<evidence type="ECO:0000256" key="16">
    <source>
        <dbReference type="RuleBase" id="RU003829"/>
    </source>
</evidence>
<organism evidence="19 20">
    <name type="scientific">Pocillopora damicornis</name>
    <name type="common">Cauliflower coral</name>
    <name type="synonym">Millepora damicornis</name>
    <dbReference type="NCBI Taxonomy" id="46731"/>
    <lineage>
        <taxon>Eukaryota</taxon>
        <taxon>Metazoa</taxon>
        <taxon>Cnidaria</taxon>
        <taxon>Anthozoa</taxon>
        <taxon>Hexacorallia</taxon>
        <taxon>Scleractinia</taxon>
        <taxon>Astrocoeniina</taxon>
        <taxon>Pocilloporidae</taxon>
        <taxon>Pocillopora</taxon>
    </lineage>
</organism>
<dbReference type="FunFam" id="1.10.10.10:FF:000050">
    <property type="entry name" value="Cullin 4B"/>
    <property type="match status" value="1"/>
</dbReference>
<dbReference type="InterPro" id="IPR016157">
    <property type="entry name" value="Cullin_CS"/>
</dbReference>
<dbReference type="InterPro" id="IPR036317">
    <property type="entry name" value="Cullin_homology_sf"/>
</dbReference>
<dbReference type="OrthoDB" id="27073at2759"/>
<dbReference type="FunFam" id="1.20.1310.10:FF:000003">
    <property type="entry name" value="Cullin 4A"/>
    <property type="match status" value="1"/>
</dbReference>
<evidence type="ECO:0000256" key="3">
    <source>
        <dbReference type="ARBA" id="ARBA00004906"/>
    </source>
</evidence>
<dbReference type="SMART" id="SM00884">
    <property type="entry name" value="Cullin_Nedd8"/>
    <property type="match status" value="1"/>
</dbReference>
<dbReference type="Pfam" id="PF00888">
    <property type="entry name" value="Cullin"/>
    <property type="match status" value="2"/>
</dbReference>
<dbReference type="Pfam" id="PF26557">
    <property type="entry name" value="Cullin_AB"/>
    <property type="match status" value="1"/>
</dbReference>
<keyword evidence="6" id="KW-1017">Isopeptide bond</keyword>
<evidence type="ECO:0000256" key="7">
    <source>
        <dbReference type="ARBA" id="ARBA00022553"/>
    </source>
</evidence>
<keyword evidence="8" id="KW-0227">DNA damage</keyword>
<accession>A0A3M6TXU6</accession>
<dbReference type="STRING" id="46731.A0A3M6TXU6"/>
<name>A0A3M6TXU6_POCDA</name>
<dbReference type="InterPro" id="IPR019559">
    <property type="entry name" value="Cullin_neddylation_domain"/>
</dbReference>
<dbReference type="EMBL" id="RCHS01002706">
    <property type="protein sequence ID" value="RMX46225.1"/>
    <property type="molecule type" value="Genomic_DNA"/>
</dbReference>
<gene>
    <name evidence="19" type="ORF">pdam_00018137</name>
</gene>
<dbReference type="SUPFAM" id="SSF74788">
    <property type="entry name" value="Cullin repeat-like"/>
    <property type="match status" value="1"/>
</dbReference>
<dbReference type="SUPFAM" id="SSF46785">
    <property type="entry name" value="Winged helix' DNA-binding domain"/>
    <property type="match status" value="1"/>
</dbReference>
<feature type="domain" description="Cullin family profile" evidence="18">
    <location>
        <begin position="374"/>
        <end position="605"/>
    </location>
</feature>
<dbReference type="GO" id="GO:0042254">
    <property type="term" value="P:ribosome biogenesis"/>
    <property type="evidence" value="ECO:0007669"/>
    <property type="project" value="UniProtKB-ARBA"/>
</dbReference>
<evidence type="ECO:0000256" key="11">
    <source>
        <dbReference type="ARBA" id="ARBA00023204"/>
    </source>
</evidence>
<dbReference type="PROSITE" id="PS01256">
    <property type="entry name" value="CULLIN_1"/>
    <property type="match status" value="1"/>
</dbReference>
<keyword evidence="12" id="KW-0539">Nucleus</keyword>
<dbReference type="FunFam" id="1.20.1310.10:FF:000059">
    <property type="entry name" value="Cullin-4B"/>
    <property type="match status" value="1"/>
</dbReference>
<evidence type="ECO:0000256" key="14">
    <source>
        <dbReference type="ARBA" id="ARBA00068305"/>
    </source>
</evidence>
<comment type="caution">
    <text evidence="19">The sequence shown here is derived from an EMBL/GenBank/DDBJ whole genome shotgun (WGS) entry which is preliminary data.</text>
</comment>
<dbReference type="InterPro" id="IPR045093">
    <property type="entry name" value="Cullin"/>
</dbReference>
<protein>
    <recommendedName>
        <fullName evidence="14">Cullin-4B</fullName>
    </recommendedName>
</protein>
<dbReference type="Pfam" id="PF10557">
    <property type="entry name" value="Cullin_Nedd8"/>
    <property type="match status" value="1"/>
</dbReference>
<feature type="region of interest" description="Disordered" evidence="17">
    <location>
        <begin position="1"/>
        <end position="49"/>
    </location>
</feature>
<evidence type="ECO:0000256" key="17">
    <source>
        <dbReference type="SAM" id="MobiDB-lite"/>
    </source>
</evidence>
<sequence>MLPITKHADLSTGSNAHERETNVAENGGPRKKRRLSNTVKNGTCKASPDPLQSELNFHPHKKQKTILVPGGVENAGSSMAEPQRKANFSAYGNHFHERSPLANNSAKPGQAKKLVIKNFKAKPNLPENFKEATWQKLKEAVQAIHKKTFVIYSSEELYKAVENMCSHKMAATLYDLLKAEFTDSMDSELYLSKLNHCWENHCRDMIMIRSIFLYLDRTYVLQNSTILSLWDMSLNLFRTHIMSNKTVQERTVDGLLQLIENERHGEAVDRTLLKSLLRILMASYRLGDLALLYQLFSRVKRGQDELCNAFNEYIKKQGTSIVLDPEKDKSMVQDLLDFKEQLDSIIEDAFMKSEKFVNAMKDAFEAFINKRPNKPAELIAKFVDSKLRAGNKEATEEELEKLLDRIMVLFRFIHGKDVFEAFYKKDLAKRLLVGKSASVDAEKSMLSKLKQECGAAFTSKLEGMFKDMELSKDVLVHFKQYLQHQDLPGSVDMVVSILTMGYWPTYTPMEVHLPSEMVEYQEAFKKFYIGKHGGRKLQWQNTLGHCVVKADFGPTADEKKELQVSLFQTLVLLMFNIGETFGFDEIKQATGIEEGELRRTLQSLACGKARVLVKKPKGRDVDDGDTFFFNSEFKHKLCRIKINQIQLKETQEENINTTERVFQDRQYQIDAAIVRIMKTRKTLSHTLLVTELFNQLKFPVKPTDLKKRIESLIERDYMERDKEFPNQYHYVA</sequence>
<evidence type="ECO:0000256" key="15">
    <source>
        <dbReference type="PROSITE-ProRule" id="PRU00330"/>
    </source>
</evidence>
<evidence type="ECO:0000256" key="5">
    <source>
        <dbReference type="ARBA" id="ARBA00022490"/>
    </source>
</evidence>
<dbReference type="InterPro" id="IPR036390">
    <property type="entry name" value="WH_DNA-bd_sf"/>
</dbReference>
<evidence type="ECO:0000256" key="10">
    <source>
        <dbReference type="ARBA" id="ARBA00022843"/>
    </source>
</evidence>
<evidence type="ECO:0000256" key="1">
    <source>
        <dbReference type="ARBA" id="ARBA00004123"/>
    </source>
</evidence>
<dbReference type="InterPro" id="IPR016159">
    <property type="entry name" value="Cullin_repeat-like_dom_sf"/>
</dbReference>
<comment type="pathway">
    <text evidence="3">Protein modification; protein ubiquitination.</text>
</comment>
<dbReference type="InterPro" id="IPR001373">
    <property type="entry name" value="Cullin_N"/>
</dbReference>
<reference evidence="19 20" key="1">
    <citation type="journal article" date="2018" name="Sci. Rep.">
        <title>Comparative analysis of the Pocillopora damicornis genome highlights role of immune system in coral evolution.</title>
        <authorList>
            <person name="Cunning R."/>
            <person name="Bay R.A."/>
            <person name="Gillette P."/>
            <person name="Baker A.C."/>
            <person name="Traylor-Knowles N."/>
        </authorList>
    </citation>
    <scope>NUCLEOTIDE SEQUENCE [LARGE SCALE GENOMIC DNA]</scope>
    <source>
        <strain evidence="19">RSMAS</strain>
        <tissue evidence="19">Whole animal</tissue>
    </source>
</reference>
<dbReference type="GO" id="GO:0016567">
    <property type="term" value="P:protein ubiquitination"/>
    <property type="evidence" value="ECO:0007669"/>
    <property type="project" value="UniProtKB-ARBA"/>
</dbReference>
<evidence type="ECO:0000256" key="12">
    <source>
        <dbReference type="ARBA" id="ARBA00023242"/>
    </source>
</evidence>
<comment type="similarity">
    <text evidence="4 15 16">Belongs to the cullin family.</text>
</comment>
<keyword evidence="10" id="KW-0832">Ubl conjugation</keyword>
<evidence type="ECO:0000313" key="19">
    <source>
        <dbReference type="EMBL" id="RMX46225.1"/>
    </source>
</evidence>
<keyword evidence="7" id="KW-0597">Phosphoprotein</keyword>
<dbReference type="SUPFAM" id="SSF75632">
    <property type="entry name" value="Cullin homology domain"/>
    <property type="match status" value="1"/>
</dbReference>
<evidence type="ECO:0000256" key="4">
    <source>
        <dbReference type="ARBA" id="ARBA00006019"/>
    </source>
</evidence>
<evidence type="ECO:0000256" key="2">
    <source>
        <dbReference type="ARBA" id="ARBA00004496"/>
    </source>
</evidence>
<keyword evidence="9" id="KW-0833">Ubl conjugation pathway</keyword>
<dbReference type="PANTHER" id="PTHR11932">
    <property type="entry name" value="CULLIN"/>
    <property type="match status" value="1"/>
</dbReference>
<dbReference type="InterPro" id="IPR016158">
    <property type="entry name" value="Cullin_homology"/>
</dbReference>
<dbReference type="GO" id="GO:0005634">
    <property type="term" value="C:nucleus"/>
    <property type="evidence" value="ECO:0007669"/>
    <property type="project" value="UniProtKB-SubCell"/>
</dbReference>
<dbReference type="Gene3D" id="1.20.1310.10">
    <property type="entry name" value="Cullin Repeats"/>
    <property type="match status" value="3"/>
</dbReference>
<dbReference type="SMART" id="SM00182">
    <property type="entry name" value="CULLIN"/>
    <property type="match status" value="1"/>
</dbReference>
<evidence type="ECO:0000256" key="6">
    <source>
        <dbReference type="ARBA" id="ARBA00022499"/>
    </source>
</evidence>
<dbReference type="GO" id="GO:0006511">
    <property type="term" value="P:ubiquitin-dependent protein catabolic process"/>
    <property type="evidence" value="ECO:0007669"/>
    <property type="project" value="InterPro"/>
</dbReference>
<dbReference type="FunFam" id="3.30.230.130:FF:000001">
    <property type="entry name" value="Cullin 4A"/>
    <property type="match status" value="1"/>
</dbReference>
<evidence type="ECO:0000256" key="13">
    <source>
        <dbReference type="ARBA" id="ARBA00023306"/>
    </source>
</evidence>
<evidence type="ECO:0000259" key="18">
    <source>
        <dbReference type="PROSITE" id="PS50069"/>
    </source>
</evidence>
<keyword evidence="5" id="KW-0963">Cytoplasm</keyword>
<keyword evidence="13" id="KW-0131">Cell cycle</keyword>
<dbReference type="Proteomes" id="UP000275408">
    <property type="component" value="Unassembled WGS sequence"/>
</dbReference>
<keyword evidence="11" id="KW-0234">DNA repair</keyword>
<dbReference type="Gene3D" id="1.10.10.10">
    <property type="entry name" value="Winged helix-like DNA-binding domain superfamily/Winged helix DNA-binding domain"/>
    <property type="match status" value="1"/>
</dbReference>
<keyword evidence="20" id="KW-1185">Reference proteome</keyword>
<dbReference type="GO" id="GO:0031464">
    <property type="term" value="C:Cul4A-RING E3 ubiquitin ligase complex"/>
    <property type="evidence" value="ECO:0007669"/>
    <property type="project" value="UniProtKB-ARBA"/>
</dbReference>
<dbReference type="FunFam" id="1.20.1310.10:FF:000004">
    <property type="entry name" value="Cullin 4B"/>
    <property type="match status" value="1"/>
</dbReference>
<proteinExistence type="inferred from homology"/>
<dbReference type="GO" id="GO:0006281">
    <property type="term" value="P:DNA repair"/>
    <property type="evidence" value="ECO:0007669"/>
    <property type="project" value="UniProtKB-KW"/>
</dbReference>
<evidence type="ECO:0000256" key="8">
    <source>
        <dbReference type="ARBA" id="ARBA00022763"/>
    </source>
</evidence>
<dbReference type="Gene3D" id="3.30.230.130">
    <property type="entry name" value="Cullin, Chain C, Domain 2"/>
    <property type="match status" value="1"/>
</dbReference>
<dbReference type="GO" id="GO:0031465">
    <property type="term" value="C:Cul4B-RING E3 ubiquitin ligase complex"/>
    <property type="evidence" value="ECO:0007669"/>
    <property type="project" value="UniProtKB-ARBA"/>
</dbReference>
<dbReference type="InterPro" id="IPR059120">
    <property type="entry name" value="Cullin-like_AB"/>
</dbReference>
<comment type="subcellular location">
    <subcellularLocation>
        <location evidence="2">Cytoplasm</location>
    </subcellularLocation>
    <subcellularLocation>
        <location evidence="1">Nucleus</location>
    </subcellularLocation>
</comment>
<evidence type="ECO:0000313" key="20">
    <source>
        <dbReference type="Proteomes" id="UP000275408"/>
    </source>
</evidence>
<dbReference type="GO" id="GO:0005737">
    <property type="term" value="C:cytoplasm"/>
    <property type="evidence" value="ECO:0007669"/>
    <property type="project" value="UniProtKB-SubCell"/>
</dbReference>
<dbReference type="GO" id="GO:0031625">
    <property type="term" value="F:ubiquitin protein ligase binding"/>
    <property type="evidence" value="ECO:0007669"/>
    <property type="project" value="InterPro"/>
</dbReference>
<dbReference type="AlphaFoldDB" id="A0A3M6TXU6"/>
<dbReference type="PROSITE" id="PS50069">
    <property type="entry name" value="CULLIN_2"/>
    <property type="match status" value="1"/>
</dbReference>
<dbReference type="InterPro" id="IPR036388">
    <property type="entry name" value="WH-like_DNA-bd_sf"/>
</dbReference>